<sequence>MRAPRATATATATTAARATIRATTRARATARATAGAVLRIATLGDGDDAVALVSDATGTLRAVRGNESDARACALRGLGASAATRGPFWSMASAGAANANGTARALVGTSGKHLATCVVDARDGRETIEVRAEGDALGPHTGYVRDVATTRDGRTAWSCACNFAPKWTRGEDGTWTAAAARETLRLFTGDILRLCVLEDGDDVTVFCGVADGTVRAFDASTTTPRDLGAVGGDASATRGRVSALCVVDGRWLVSGSHDGRVLVHDARTPSSPAVAEIERLDGKVHDILALDDGRVLVAGEFGIEVFENAPELAPLRGDEDDEEMFGRFRSLAIRALAKTSSRLFVGAASGEVTAIRLDRERRSRSR</sequence>
<evidence type="ECO:0000313" key="2">
    <source>
        <dbReference type="Proteomes" id="UP000001568"/>
    </source>
</evidence>
<dbReference type="InterPro" id="IPR015943">
    <property type="entry name" value="WD40/YVTN_repeat-like_dom_sf"/>
</dbReference>
<dbReference type="GeneID" id="5004159"/>
<dbReference type="RefSeq" id="XP_001419976.1">
    <property type="nucleotide sequence ID" value="XM_001419939.1"/>
</dbReference>
<dbReference type="Gramene" id="ABO98269">
    <property type="protein sequence ID" value="ABO98269"/>
    <property type="gene ID" value="OSTLU_17090"/>
</dbReference>
<dbReference type="OMA" id="SEVACHM"/>
<dbReference type="KEGG" id="olu:OSTLU_17090"/>
<gene>
    <name evidence="1" type="ORF">OSTLU_17090</name>
</gene>
<dbReference type="AlphaFoldDB" id="A4S3T5"/>
<dbReference type="EMBL" id="CP000590">
    <property type="protein sequence ID" value="ABO98269.1"/>
    <property type="molecule type" value="Genomic_DNA"/>
</dbReference>
<evidence type="ECO:0000313" key="1">
    <source>
        <dbReference type="EMBL" id="ABO98269.1"/>
    </source>
</evidence>
<accession>A4S3T5</accession>
<reference evidence="1 2" key="1">
    <citation type="journal article" date="2007" name="Proc. Natl. Acad. Sci. U.S.A.">
        <title>The tiny eukaryote Ostreococcus provides genomic insights into the paradox of plankton speciation.</title>
        <authorList>
            <person name="Palenik B."/>
            <person name="Grimwood J."/>
            <person name="Aerts A."/>
            <person name="Rouze P."/>
            <person name="Salamov A."/>
            <person name="Putnam N."/>
            <person name="Dupont C."/>
            <person name="Jorgensen R."/>
            <person name="Derelle E."/>
            <person name="Rombauts S."/>
            <person name="Zhou K."/>
            <person name="Otillar R."/>
            <person name="Merchant S.S."/>
            <person name="Podell S."/>
            <person name="Gaasterland T."/>
            <person name="Napoli C."/>
            <person name="Gendler K."/>
            <person name="Manuell A."/>
            <person name="Tai V."/>
            <person name="Vallon O."/>
            <person name="Piganeau G."/>
            <person name="Jancek S."/>
            <person name="Heijde M."/>
            <person name="Jabbari K."/>
            <person name="Bowler C."/>
            <person name="Lohr M."/>
            <person name="Robbens S."/>
            <person name="Werner G."/>
            <person name="Dubchak I."/>
            <person name="Pazour G.J."/>
            <person name="Ren Q."/>
            <person name="Paulsen I."/>
            <person name="Delwiche C."/>
            <person name="Schmutz J."/>
            <person name="Rokhsar D."/>
            <person name="Van de Peer Y."/>
            <person name="Moreau H."/>
            <person name="Grigoriev I.V."/>
        </authorList>
    </citation>
    <scope>NUCLEOTIDE SEQUENCE [LARGE SCALE GENOMIC DNA]</scope>
    <source>
        <strain evidence="1 2">CCE9901</strain>
    </source>
</reference>
<dbReference type="SUPFAM" id="SSF101898">
    <property type="entry name" value="NHL repeat"/>
    <property type="match status" value="1"/>
</dbReference>
<evidence type="ECO:0008006" key="3">
    <source>
        <dbReference type="Google" id="ProtNLM"/>
    </source>
</evidence>
<dbReference type="HOGENOM" id="CLU_757363_0_0_1"/>
<dbReference type="Proteomes" id="UP000001568">
    <property type="component" value="Chromosome 10"/>
</dbReference>
<keyword evidence="2" id="KW-1185">Reference proteome</keyword>
<dbReference type="Gene3D" id="2.130.10.10">
    <property type="entry name" value="YVTN repeat-like/Quinoprotein amine dehydrogenase"/>
    <property type="match status" value="1"/>
</dbReference>
<name>A4S3T5_OSTLU</name>
<organism evidence="1 2">
    <name type="scientific">Ostreococcus lucimarinus (strain CCE9901)</name>
    <dbReference type="NCBI Taxonomy" id="436017"/>
    <lineage>
        <taxon>Eukaryota</taxon>
        <taxon>Viridiplantae</taxon>
        <taxon>Chlorophyta</taxon>
        <taxon>Mamiellophyceae</taxon>
        <taxon>Mamiellales</taxon>
        <taxon>Bathycoccaceae</taxon>
        <taxon>Ostreococcus</taxon>
    </lineage>
</organism>
<protein>
    <recommendedName>
        <fullName evidence="3">Anaphase-promoting complex subunit 4 WD40 domain-containing protein</fullName>
    </recommendedName>
</protein>
<dbReference type="OrthoDB" id="674604at2759"/>
<proteinExistence type="predicted"/>